<keyword evidence="3 4" id="KW-0687">Ribonucleoprotein</keyword>
<protein>
    <recommendedName>
        <fullName evidence="4">Large ribosomal subunit protein uL16</fullName>
    </recommendedName>
</protein>
<dbReference type="PANTHER" id="PTHR11726">
    <property type="entry name" value="60S RIBOSOMAL PROTEIN L10"/>
    <property type="match status" value="1"/>
</dbReference>
<dbReference type="PIRSF" id="PIRSF005590">
    <property type="entry name" value="Ribosomal_L10"/>
    <property type="match status" value="1"/>
</dbReference>
<evidence type="ECO:0000256" key="2">
    <source>
        <dbReference type="ARBA" id="ARBA00022980"/>
    </source>
</evidence>
<dbReference type="Proteomes" id="UP000001901">
    <property type="component" value="Chromosome"/>
</dbReference>
<evidence type="ECO:0000256" key="4">
    <source>
        <dbReference type="HAMAP-Rule" id="MF_00448"/>
    </source>
</evidence>
<dbReference type="EMBL" id="CP001857">
    <property type="protein sequence ID" value="ADB58514.1"/>
    <property type="molecule type" value="Genomic_DNA"/>
</dbReference>
<dbReference type="HOGENOM" id="CLU_084051_0_2_2"/>
<name>D2REH0_ARCPA</name>
<dbReference type="InterPro" id="IPR018255">
    <property type="entry name" value="Ribosomal_uL16_CS_euk_arc"/>
</dbReference>
<dbReference type="KEGG" id="apo:Arcpr_1467"/>
<dbReference type="InterPro" id="IPR001197">
    <property type="entry name" value="Ribosomal_uL16_euk_arch"/>
</dbReference>
<proteinExistence type="inferred from homology"/>
<accession>D2REH0</accession>
<evidence type="ECO:0000313" key="6">
    <source>
        <dbReference type="Proteomes" id="UP000001901"/>
    </source>
</evidence>
<dbReference type="GO" id="GO:1990904">
    <property type="term" value="C:ribonucleoprotein complex"/>
    <property type="evidence" value="ECO:0007669"/>
    <property type="project" value="UniProtKB-KW"/>
</dbReference>
<dbReference type="PROSITE" id="PS01257">
    <property type="entry name" value="RIBOSOMAL_L10E"/>
    <property type="match status" value="1"/>
</dbReference>
<reference evidence="5 6" key="1">
    <citation type="journal article" date="2010" name="Stand. Genomic Sci.">
        <title>Complete genome sequence of Archaeoglobus profundus type strain (AV18).</title>
        <authorList>
            <person name="von Jan M."/>
            <person name="Lapidus A."/>
            <person name="Del Rio T.G."/>
            <person name="Copeland A."/>
            <person name="Tice H."/>
            <person name="Cheng J.F."/>
            <person name="Lucas S."/>
            <person name="Chen F."/>
            <person name="Nolan M."/>
            <person name="Goodwin L."/>
            <person name="Han C."/>
            <person name="Pitluck S."/>
            <person name="Liolios K."/>
            <person name="Ivanova N."/>
            <person name="Mavromatis K."/>
            <person name="Ovchinnikova G."/>
            <person name="Chertkov O."/>
            <person name="Pati A."/>
            <person name="Chen A."/>
            <person name="Palaniappan K."/>
            <person name="Land M."/>
            <person name="Hauser L."/>
            <person name="Chang Y.J."/>
            <person name="Jeffries C.D."/>
            <person name="Saunders E."/>
            <person name="Brettin T."/>
            <person name="Detter J.C."/>
            <person name="Chain P."/>
            <person name="Eichinger K."/>
            <person name="Huber H."/>
            <person name="Spring S."/>
            <person name="Rohde M."/>
            <person name="Goker M."/>
            <person name="Wirth R."/>
            <person name="Woyke T."/>
            <person name="Bristow J."/>
            <person name="Eisen J.A."/>
            <person name="Markowitz V."/>
            <person name="Hugenholtz P."/>
            <person name="Kyrpides N.C."/>
            <person name="Klenk H.P."/>
        </authorList>
    </citation>
    <scope>NUCLEOTIDE SEQUENCE [LARGE SCALE GENOMIC DNA]</scope>
    <source>
        <strain evidence="6">DSM 5631 / JCM 9629 / NBRC 100127 / Av18</strain>
    </source>
</reference>
<dbReference type="GO" id="GO:0006412">
    <property type="term" value="P:translation"/>
    <property type="evidence" value="ECO:0007669"/>
    <property type="project" value="UniProtKB-UniRule"/>
</dbReference>
<dbReference type="SUPFAM" id="SSF54686">
    <property type="entry name" value="Ribosomal protein L16p/L10e"/>
    <property type="match status" value="1"/>
</dbReference>
<organism evidence="5 6">
    <name type="scientific">Archaeoglobus profundus (strain DSM 5631 / JCM 9629 / NBRC 100127 / Av18)</name>
    <dbReference type="NCBI Taxonomy" id="572546"/>
    <lineage>
        <taxon>Archaea</taxon>
        <taxon>Methanobacteriati</taxon>
        <taxon>Methanobacteriota</taxon>
        <taxon>Archaeoglobi</taxon>
        <taxon>Archaeoglobales</taxon>
        <taxon>Archaeoglobaceae</taxon>
        <taxon>Archaeoglobus</taxon>
    </lineage>
</organism>
<dbReference type="GO" id="GO:0005840">
    <property type="term" value="C:ribosome"/>
    <property type="evidence" value="ECO:0007669"/>
    <property type="project" value="UniProtKB-KW"/>
</dbReference>
<evidence type="ECO:0000256" key="1">
    <source>
        <dbReference type="ARBA" id="ARBA00008931"/>
    </source>
</evidence>
<dbReference type="NCBIfam" id="NF003239">
    <property type="entry name" value="PRK04199.1-4"/>
    <property type="match status" value="1"/>
</dbReference>
<dbReference type="Pfam" id="PF00252">
    <property type="entry name" value="Ribosomal_L16"/>
    <property type="match status" value="1"/>
</dbReference>
<keyword evidence="2 4" id="KW-0689">Ribosomal protein</keyword>
<dbReference type="eggNOG" id="arCOG04113">
    <property type="taxonomic scope" value="Archaea"/>
</dbReference>
<dbReference type="Gene3D" id="3.90.1170.10">
    <property type="entry name" value="Ribosomal protein L10e/L16"/>
    <property type="match status" value="1"/>
</dbReference>
<evidence type="ECO:0000256" key="3">
    <source>
        <dbReference type="ARBA" id="ARBA00023274"/>
    </source>
</evidence>
<dbReference type="OrthoDB" id="30538at2157"/>
<gene>
    <name evidence="4" type="primary">rpl10e</name>
    <name evidence="5" type="ordered locus">Arcpr_1467</name>
</gene>
<keyword evidence="6" id="KW-1185">Reference proteome</keyword>
<dbReference type="RefSeq" id="WP_012940850.1">
    <property type="nucleotide sequence ID" value="NC_013741.1"/>
</dbReference>
<dbReference type="CDD" id="cd01433">
    <property type="entry name" value="Ribosomal_L16_L10e"/>
    <property type="match status" value="1"/>
</dbReference>
<dbReference type="HAMAP" id="MF_00448">
    <property type="entry name" value="Ribosomal_uL16_arch"/>
    <property type="match status" value="1"/>
</dbReference>
<dbReference type="PaxDb" id="572546-Arcpr_1467"/>
<comment type="similarity">
    <text evidence="1 4">Belongs to the universal ribosomal protein uL16 family.</text>
</comment>
<dbReference type="AlphaFoldDB" id="D2REH0"/>
<evidence type="ECO:0000313" key="5">
    <source>
        <dbReference type="EMBL" id="ADB58514.1"/>
    </source>
</evidence>
<dbReference type="GO" id="GO:0003735">
    <property type="term" value="F:structural constituent of ribosome"/>
    <property type="evidence" value="ECO:0007669"/>
    <property type="project" value="InterPro"/>
</dbReference>
<dbReference type="InterPro" id="IPR022981">
    <property type="entry name" value="Ribosomal_uL16_arc"/>
</dbReference>
<dbReference type="STRING" id="572546.Arcpr_1467"/>
<dbReference type="InterPro" id="IPR016180">
    <property type="entry name" value="Ribosomal_uL16_dom"/>
</dbReference>
<dbReference type="GeneID" id="8740156"/>
<sequence length="174" mass="19659">MARKPARMWRRLERPYTRKEYIDGAPGTRIRMFEMGNKSADFPVMLTLVAEEGVQIRDTALEAARLAAGKYLSKTIGSMNFKLKIRQYPHHVLREHKMAVGAGADRISQGMRRAFGKPVGLAVQAYPGDKILSVWVKPEHFEYAKEALKRANQKLPTPTKIIVEKGAELLKGKI</sequence>
<dbReference type="NCBIfam" id="TIGR00279">
    <property type="entry name" value="uL16_euk_arch"/>
    <property type="match status" value="1"/>
</dbReference>
<dbReference type="InterPro" id="IPR047873">
    <property type="entry name" value="Ribosomal_uL16"/>
</dbReference>
<dbReference type="InterPro" id="IPR036920">
    <property type="entry name" value="Ribosomal_uL16_sf"/>
</dbReference>